<evidence type="ECO:0000259" key="3">
    <source>
        <dbReference type="Pfam" id="PF01261"/>
    </source>
</evidence>
<dbReference type="PANTHER" id="PTHR43489">
    <property type="entry name" value="ISOMERASE"/>
    <property type="match status" value="1"/>
</dbReference>
<evidence type="ECO:0000256" key="1">
    <source>
        <dbReference type="ARBA" id="ARBA00023235"/>
    </source>
</evidence>
<feature type="domain" description="Xylose isomerase-like TIM barrel" evidence="3">
    <location>
        <begin position="35"/>
        <end position="272"/>
    </location>
</feature>
<name>A0ABR7KIF6_9FIRM</name>
<gene>
    <name evidence="4" type="ORF">H8911_06910</name>
</gene>
<sequence>MDRELIMDKLNREYRLGLYEKSMPSTLTWVEKLTIAKKSGFDYLEISIDESDAKLARLDQPTNEIKEAIQKTGVPISSMCLSGHRKYPLGSHDKEIQKKSLEIMKKAIEFAADLGVRIIQLAGYDVYYETGDLYTNHDFETNLKKCVEMAAEKGIVLGFETMETPFMDTVEKAMRYVNLVSSPYLGVYPDIGNLKNASLLYGVDVDEDLMCGKGHIFASHLKETVPGKYREIPFGTGHTEFVKNIKTLKRLGVRMFVGEFWYVNNEDWQDVVKDAGVFLRDKLDKGFE</sequence>
<dbReference type="InterPro" id="IPR050417">
    <property type="entry name" value="Sugar_Epim/Isomerase"/>
</dbReference>
<evidence type="ECO:0000256" key="2">
    <source>
        <dbReference type="NCBIfam" id="TIGR00542"/>
    </source>
</evidence>
<proteinExistence type="predicted"/>
<keyword evidence="1 4" id="KW-0413">Isomerase</keyword>
<dbReference type="PANTHER" id="PTHR43489:SF1">
    <property type="entry name" value="L-RIBULOSE-5-PHOSPHATE 3-EPIMERASE SGBU-RELATED"/>
    <property type="match status" value="1"/>
</dbReference>
<accession>A0ABR7KIF6</accession>
<dbReference type="InterPro" id="IPR004560">
    <property type="entry name" value="L-Ru-5P_3-Epase"/>
</dbReference>
<dbReference type="EMBL" id="JACRWH010000025">
    <property type="protein sequence ID" value="MBC6012467.1"/>
    <property type="molecule type" value="Genomic_DNA"/>
</dbReference>
<keyword evidence="5" id="KW-1185">Reference proteome</keyword>
<dbReference type="NCBIfam" id="NF009689">
    <property type="entry name" value="PRK13210.1"/>
    <property type="match status" value="1"/>
</dbReference>
<dbReference type="GO" id="GO:0034015">
    <property type="term" value="F:L-ribulose-5-phosphate 3-epimerase activity"/>
    <property type="evidence" value="ECO:0007669"/>
    <property type="project" value="UniProtKB-EC"/>
</dbReference>
<dbReference type="InterPro" id="IPR036237">
    <property type="entry name" value="Xyl_isomerase-like_sf"/>
</dbReference>
<dbReference type="NCBIfam" id="TIGR00542">
    <property type="entry name" value="hxl6Piso_put"/>
    <property type="match status" value="1"/>
</dbReference>
<protein>
    <recommendedName>
        <fullName evidence="2">L-ribulose-5-phosphate 3-epimerase</fullName>
    </recommendedName>
</protein>
<comment type="caution">
    <text evidence="4">The sequence shown here is derived from an EMBL/GenBank/DDBJ whole genome shotgun (WGS) entry which is preliminary data.</text>
</comment>
<dbReference type="SUPFAM" id="SSF51658">
    <property type="entry name" value="Xylose isomerase-like"/>
    <property type="match status" value="1"/>
</dbReference>
<evidence type="ECO:0000313" key="4">
    <source>
        <dbReference type="EMBL" id="MBC6012467.1"/>
    </source>
</evidence>
<dbReference type="Gene3D" id="3.20.20.150">
    <property type="entry name" value="Divalent-metal-dependent TIM barrel enzymes"/>
    <property type="match status" value="1"/>
</dbReference>
<dbReference type="Pfam" id="PF01261">
    <property type="entry name" value="AP_endonuc_2"/>
    <property type="match status" value="1"/>
</dbReference>
<dbReference type="Proteomes" id="UP000649075">
    <property type="component" value="Unassembled WGS sequence"/>
</dbReference>
<organism evidence="4 5">
    <name type="scientific">Holdemanella hominis</name>
    <dbReference type="NCBI Taxonomy" id="2764327"/>
    <lineage>
        <taxon>Bacteria</taxon>
        <taxon>Bacillati</taxon>
        <taxon>Bacillota</taxon>
        <taxon>Erysipelotrichia</taxon>
        <taxon>Erysipelotrichales</taxon>
        <taxon>Erysipelotrichaceae</taxon>
        <taxon>Holdemanella</taxon>
    </lineage>
</organism>
<reference evidence="4 5" key="1">
    <citation type="submission" date="2020-08" db="EMBL/GenBank/DDBJ databases">
        <authorList>
            <person name="Liu C."/>
            <person name="Sun Q."/>
        </authorList>
    </citation>
    <scope>NUCLEOTIDE SEQUENCE [LARGE SCALE GENOMIC DNA]</scope>
    <source>
        <strain evidence="4 5">L34</strain>
    </source>
</reference>
<dbReference type="InterPro" id="IPR013022">
    <property type="entry name" value="Xyl_isomerase-like_TIM-brl"/>
</dbReference>
<evidence type="ECO:0000313" key="5">
    <source>
        <dbReference type="Proteomes" id="UP000649075"/>
    </source>
</evidence>